<dbReference type="InterPro" id="IPR018490">
    <property type="entry name" value="cNMP-bd_dom_sf"/>
</dbReference>
<evidence type="ECO:0000259" key="4">
    <source>
        <dbReference type="PROSITE" id="PS51063"/>
    </source>
</evidence>
<dbReference type="SUPFAM" id="SSF46785">
    <property type="entry name" value="Winged helix' DNA-binding domain"/>
    <property type="match status" value="1"/>
</dbReference>
<proteinExistence type="predicted"/>
<dbReference type="AlphaFoldDB" id="A0A147DBK4"/>
<evidence type="ECO:0000256" key="1">
    <source>
        <dbReference type="ARBA" id="ARBA00023015"/>
    </source>
</evidence>
<evidence type="ECO:0000313" key="6">
    <source>
        <dbReference type="Proteomes" id="UP000078529"/>
    </source>
</evidence>
<dbReference type="InterPro" id="IPR000595">
    <property type="entry name" value="cNMP-bd_dom"/>
</dbReference>
<dbReference type="PROSITE" id="PS51063">
    <property type="entry name" value="HTH_CRP_2"/>
    <property type="match status" value="1"/>
</dbReference>
<evidence type="ECO:0000256" key="2">
    <source>
        <dbReference type="ARBA" id="ARBA00023125"/>
    </source>
</evidence>
<accession>A0A147DBK4</accession>
<gene>
    <name evidence="5" type="ORF">NS365_00990</name>
</gene>
<dbReference type="InterPro" id="IPR036388">
    <property type="entry name" value="WH-like_DNA-bd_sf"/>
</dbReference>
<name>A0A147DBK4_9HYPH</name>
<dbReference type="Proteomes" id="UP000078529">
    <property type="component" value="Unassembled WGS sequence"/>
</dbReference>
<keyword evidence="3" id="KW-0804">Transcription</keyword>
<evidence type="ECO:0000313" key="5">
    <source>
        <dbReference type="EMBL" id="KTR08545.1"/>
    </source>
</evidence>
<comment type="caution">
    <text evidence="5">The sequence shown here is derived from an EMBL/GenBank/DDBJ whole genome shotgun (WGS) entry which is preliminary data.</text>
</comment>
<dbReference type="CDD" id="cd00038">
    <property type="entry name" value="CAP_ED"/>
    <property type="match status" value="1"/>
</dbReference>
<reference evidence="5 6" key="1">
    <citation type="journal article" date="2016" name="Front. Microbiol.">
        <title>Genomic Resource of Rice Seed Associated Bacteria.</title>
        <authorList>
            <person name="Midha S."/>
            <person name="Bansal K."/>
            <person name="Sharma S."/>
            <person name="Kumar N."/>
            <person name="Patil P.P."/>
            <person name="Chaudhry V."/>
            <person name="Patil P.B."/>
        </authorList>
    </citation>
    <scope>NUCLEOTIDE SEQUENCE [LARGE SCALE GENOMIC DNA]</scope>
    <source>
        <strain evidence="5 6">NS365</strain>
    </source>
</reference>
<dbReference type="SUPFAM" id="SSF51206">
    <property type="entry name" value="cAMP-binding domain-like"/>
    <property type="match status" value="1"/>
</dbReference>
<dbReference type="SMART" id="SM00419">
    <property type="entry name" value="HTH_CRP"/>
    <property type="match status" value="1"/>
</dbReference>
<dbReference type="PATRIC" id="fig|401562.4.peg.199"/>
<feature type="domain" description="HTH crp-type" evidence="4">
    <location>
        <begin position="142"/>
        <end position="216"/>
    </location>
</feature>
<keyword evidence="1" id="KW-0805">Transcription regulation</keyword>
<dbReference type="GO" id="GO:0006355">
    <property type="term" value="P:regulation of DNA-templated transcription"/>
    <property type="evidence" value="ECO:0007669"/>
    <property type="project" value="InterPro"/>
</dbReference>
<protein>
    <recommendedName>
        <fullName evidence="4">HTH crp-type domain-containing protein</fullName>
    </recommendedName>
</protein>
<keyword evidence="2" id="KW-0238">DNA-binding</keyword>
<dbReference type="InterPro" id="IPR036390">
    <property type="entry name" value="WH_DNA-bd_sf"/>
</dbReference>
<dbReference type="GO" id="GO:0003677">
    <property type="term" value="F:DNA binding"/>
    <property type="evidence" value="ECO:0007669"/>
    <property type="project" value="UniProtKB-KW"/>
</dbReference>
<organism evidence="5 6">
    <name type="scientific">Aureimonas ureilytica</name>
    <dbReference type="NCBI Taxonomy" id="401562"/>
    <lineage>
        <taxon>Bacteria</taxon>
        <taxon>Pseudomonadati</taxon>
        <taxon>Pseudomonadota</taxon>
        <taxon>Alphaproteobacteria</taxon>
        <taxon>Hyphomicrobiales</taxon>
        <taxon>Aurantimonadaceae</taxon>
        <taxon>Aureimonas</taxon>
    </lineage>
</organism>
<sequence>MLARRLRAAGSLSTMDEVMLSRLHWDVVDIPAKTDFLKEGDRPNRCCLLIDGLIIRSNFTQGGERQIQSVHIPGDMPDLQSLHLKQMDHYIGTVSPCRVAFISHDAILRTLERSKDLTARFWRETLIDAALYRAIIVRNARLGSTERLAHFICEMWCRFDAVGLTDASGFPFAMTQEMVGQVLGLSIVSVNRSMQLLRAEGLVVWDRGRIDILDWDRLAGLGQFDPTFLHLDD</sequence>
<dbReference type="Gene3D" id="2.60.120.10">
    <property type="entry name" value="Jelly Rolls"/>
    <property type="match status" value="1"/>
</dbReference>
<dbReference type="InterPro" id="IPR012318">
    <property type="entry name" value="HTH_CRP"/>
</dbReference>
<dbReference type="InterPro" id="IPR014710">
    <property type="entry name" value="RmlC-like_jellyroll"/>
</dbReference>
<evidence type="ECO:0000256" key="3">
    <source>
        <dbReference type="ARBA" id="ARBA00023163"/>
    </source>
</evidence>
<dbReference type="EMBL" id="LDQA01000001">
    <property type="protein sequence ID" value="KTR08545.1"/>
    <property type="molecule type" value="Genomic_DNA"/>
</dbReference>
<keyword evidence="6" id="KW-1185">Reference proteome</keyword>
<dbReference type="Gene3D" id="1.10.10.10">
    <property type="entry name" value="Winged helix-like DNA-binding domain superfamily/Winged helix DNA-binding domain"/>
    <property type="match status" value="1"/>
</dbReference>
<dbReference type="Pfam" id="PF13545">
    <property type="entry name" value="HTH_Crp_2"/>
    <property type="match status" value="1"/>
</dbReference>